<comment type="similarity">
    <text evidence="1">Belongs to the glycosyltransferase 8 family.</text>
</comment>
<dbReference type="GO" id="GO:0045489">
    <property type="term" value="P:pectin biosynthetic process"/>
    <property type="evidence" value="ECO:0007669"/>
    <property type="project" value="UniProtKB-UniPathway"/>
</dbReference>
<organism evidence="3">
    <name type="scientific">Arundo donax</name>
    <name type="common">Giant reed</name>
    <name type="synonym">Donax arundinaceus</name>
    <dbReference type="NCBI Taxonomy" id="35708"/>
    <lineage>
        <taxon>Eukaryota</taxon>
        <taxon>Viridiplantae</taxon>
        <taxon>Streptophyta</taxon>
        <taxon>Embryophyta</taxon>
        <taxon>Tracheophyta</taxon>
        <taxon>Spermatophyta</taxon>
        <taxon>Magnoliopsida</taxon>
        <taxon>Liliopsida</taxon>
        <taxon>Poales</taxon>
        <taxon>Poaceae</taxon>
        <taxon>PACMAD clade</taxon>
        <taxon>Arundinoideae</taxon>
        <taxon>Arundineae</taxon>
        <taxon>Arundo</taxon>
    </lineage>
</organism>
<proteinExistence type="inferred from homology"/>
<dbReference type="EMBL" id="GBRH01211134">
    <property type="protein sequence ID" value="JAD86761.1"/>
    <property type="molecule type" value="Transcribed_RNA"/>
</dbReference>
<sequence length="448" mass="49882">MGAFEVSLAKDLTIERLEEHKNRVLSATDHWQVVEAASRSRASGKSDASVAREEPESRNADEEDDPVVVGNDNDRLGQGGMIKEVVGREGSADGFGEPRHNKEAEEQNGKGIVIELPHATNVEHKDGSDEQGKNNISGQHAIGNLRSSSTEESTAHRLSEQVRDATHREHQTRASSSDAALHVTNSNASQSATSPDATIRIIKDQLRRAKTYIGFLASRGNHGFARELRARMRDIQRVLGDATSDQQLPQSVHGKIRAMEQTLVKVRKIHDSCSGAMNRLRTALHSTEQQLQSHRRQINYLAQIAAKSLPRGLHCLTLQLTNKFYSTNSKNKNFPYAEKLEDPRLYHYALFSDNVLAASVIVNSTLVHAKKPESHVFHIVTDRLNYAAMKMWFLANPFGKAAIQVQNIEEFTWLNSSYSSVLKQLESQFMMTKIPSFGTPNICQSSII</sequence>
<feature type="compositionally biased region" description="Basic and acidic residues" evidence="2">
    <location>
        <begin position="121"/>
        <end position="132"/>
    </location>
</feature>
<protein>
    <submittedName>
        <fullName evidence="3">Glycosyltransferase QUASIMODO1, putative</fullName>
    </submittedName>
</protein>
<name>A0A0A9DFZ6_ARUDO</name>
<dbReference type="InterPro" id="IPR029044">
    <property type="entry name" value="Nucleotide-diphossugar_trans"/>
</dbReference>
<dbReference type="AlphaFoldDB" id="A0A0A9DFZ6"/>
<dbReference type="PANTHER" id="PTHR32116">
    <property type="entry name" value="GALACTURONOSYLTRANSFERASE 4-RELATED"/>
    <property type="match status" value="1"/>
</dbReference>
<feature type="compositionally biased region" description="Basic and acidic residues" evidence="2">
    <location>
        <begin position="50"/>
        <end position="60"/>
    </location>
</feature>
<dbReference type="GO" id="GO:0047262">
    <property type="term" value="F:polygalacturonate 4-alpha-galacturonosyltransferase activity"/>
    <property type="evidence" value="ECO:0007669"/>
    <property type="project" value="InterPro"/>
</dbReference>
<dbReference type="SUPFAM" id="SSF53448">
    <property type="entry name" value="Nucleotide-diphospho-sugar transferases"/>
    <property type="match status" value="1"/>
</dbReference>
<feature type="compositionally biased region" description="Basic and acidic residues" evidence="2">
    <location>
        <begin position="85"/>
        <end position="108"/>
    </location>
</feature>
<dbReference type="Pfam" id="PF25557">
    <property type="entry name" value="GAUT_1"/>
    <property type="match status" value="1"/>
</dbReference>
<dbReference type="PANTHER" id="PTHR32116:SF21">
    <property type="entry name" value="OS09G0480400 PROTEIN"/>
    <property type="match status" value="1"/>
</dbReference>
<feature type="compositionally biased region" description="Basic and acidic residues" evidence="2">
    <location>
        <begin position="153"/>
        <end position="172"/>
    </location>
</feature>
<reference evidence="3" key="2">
    <citation type="journal article" date="2015" name="Data Brief">
        <title>Shoot transcriptome of the giant reed, Arundo donax.</title>
        <authorList>
            <person name="Barrero R.A."/>
            <person name="Guerrero F.D."/>
            <person name="Moolhuijzen P."/>
            <person name="Goolsby J.A."/>
            <person name="Tidwell J."/>
            <person name="Bellgard S.E."/>
            <person name="Bellgard M.I."/>
        </authorList>
    </citation>
    <scope>NUCLEOTIDE SEQUENCE</scope>
    <source>
        <tissue evidence="3">Shoot tissue taken approximately 20 cm above the soil surface</tissue>
    </source>
</reference>
<accession>A0A0A9DFZ6</accession>
<keyword evidence="3" id="KW-0808">Transferase</keyword>
<reference evidence="3" key="1">
    <citation type="submission" date="2014-09" db="EMBL/GenBank/DDBJ databases">
        <authorList>
            <person name="Magalhaes I.L.F."/>
            <person name="Oliveira U."/>
            <person name="Santos F.R."/>
            <person name="Vidigal T.H.D.A."/>
            <person name="Brescovit A.D."/>
            <person name="Santos A.J."/>
        </authorList>
    </citation>
    <scope>NUCLEOTIDE SEQUENCE</scope>
    <source>
        <tissue evidence="3">Shoot tissue taken approximately 20 cm above the soil surface</tissue>
    </source>
</reference>
<dbReference type="InterPro" id="IPR029993">
    <property type="entry name" value="GAUT"/>
</dbReference>
<feature type="compositionally biased region" description="Polar residues" evidence="2">
    <location>
        <begin position="173"/>
        <end position="192"/>
    </location>
</feature>
<feature type="region of interest" description="Disordered" evidence="2">
    <location>
        <begin position="36"/>
        <end position="192"/>
    </location>
</feature>
<evidence type="ECO:0000256" key="1">
    <source>
        <dbReference type="ARBA" id="ARBA00006351"/>
    </source>
</evidence>
<evidence type="ECO:0000313" key="3">
    <source>
        <dbReference type="EMBL" id="JAD86761.1"/>
    </source>
</evidence>
<evidence type="ECO:0000256" key="2">
    <source>
        <dbReference type="SAM" id="MobiDB-lite"/>
    </source>
</evidence>
<dbReference type="UniPathway" id="UPA00845"/>